<dbReference type="PROSITE" id="PS51257">
    <property type="entry name" value="PROKAR_LIPOPROTEIN"/>
    <property type="match status" value="1"/>
</dbReference>
<dbReference type="AlphaFoldDB" id="A0A7X3CS34"/>
<dbReference type="EMBL" id="WNZX01000006">
    <property type="protein sequence ID" value="MUG70882.1"/>
    <property type="molecule type" value="Genomic_DNA"/>
</dbReference>
<evidence type="ECO:0008006" key="3">
    <source>
        <dbReference type="Google" id="ProtNLM"/>
    </source>
</evidence>
<evidence type="ECO:0000313" key="1">
    <source>
        <dbReference type="EMBL" id="MUG70882.1"/>
    </source>
</evidence>
<comment type="caution">
    <text evidence="1">The sequence shown here is derived from an EMBL/GenBank/DDBJ whole genome shotgun (WGS) entry which is preliminary data.</text>
</comment>
<evidence type="ECO:0000313" key="2">
    <source>
        <dbReference type="Proteomes" id="UP000450917"/>
    </source>
</evidence>
<accession>A0A7X3CS34</accession>
<proteinExistence type="predicted"/>
<dbReference type="SUPFAM" id="SSF53850">
    <property type="entry name" value="Periplasmic binding protein-like II"/>
    <property type="match status" value="1"/>
</dbReference>
<reference evidence="1 2" key="1">
    <citation type="submission" date="2019-11" db="EMBL/GenBank/DDBJ databases">
        <title>Draft genome sequences of five Paenibacillus species of dairy origin.</title>
        <authorList>
            <person name="Olajide A.M."/>
            <person name="Chen S."/>
            <person name="Lapointe G."/>
        </authorList>
    </citation>
    <scope>NUCLEOTIDE SEQUENCE [LARGE SCALE GENOMIC DNA]</scope>
    <source>
        <strain evidence="1 2">2CS3</strain>
    </source>
</reference>
<keyword evidence="2" id="KW-1185">Reference proteome</keyword>
<dbReference type="Gene3D" id="3.40.190.10">
    <property type="entry name" value="Periplasmic binding protein-like II"/>
    <property type="match status" value="1"/>
</dbReference>
<sequence>MNVLTQRGKWEEKDLRKGSWLVIALVLMLLAGCGGGGTKADVPIFIMSSTSMPGGAAEKLEAALVSKVGEAPTVAVAVSPMFSLEKMIIEVAAAGNGILILPGDQFRGLGKQGGYVPLDELAKAEDFPDGVLELPVDGNPDGKLEKHLFGIPVEKTTWFADLGLSGQDLYAFIPQNAPDIEKAKQVMKHIAQK</sequence>
<name>A0A7X3CS34_9BACL</name>
<gene>
    <name evidence="1" type="ORF">GNP93_09340</name>
</gene>
<protein>
    <recommendedName>
        <fullName evidence="3">Lipoprotein</fullName>
    </recommendedName>
</protein>
<dbReference type="Proteomes" id="UP000450917">
    <property type="component" value="Unassembled WGS sequence"/>
</dbReference>
<organism evidence="1 2">
    <name type="scientific">Paenibacillus validus</name>
    <dbReference type="NCBI Taxonomy" id="44253"/>
    <lineage>
        <taxon>Bacteria</taxon>
        <taxon>Bacillati</taxon>
        <taxon>Bacillota</taxon>
        <taxon>Bacilli</taxon>
        <taxon>Bacillales</taxon>
        <taxon>Paenibacillaceae</taxon>
        <taxon>Paenibacillus</taxon>
    </lineage>
</organism>